<accession>A0A6V7QU61</accession>
<comment type="similarity">
    <text evidence="1">Belongs to the LEA type SMP family.</text>
</comment>
<evidence type="ECO:0000256" key="2">
    <source>
        <dbReference type="ARBA" id="ARBA00022737"/>
    </source>
</evidence>
<feature type="compositionally biased region" description="Low complexity" evidence="3">
    <location>
        <begin position="19"/>
        <end position="42"/>
    </location>
</feature>
<feature type="domain" description="SMP" evidence="4">
    <location>
        <begin position="85"/>
        <end position="137"/>
    </location>
</feature>
<dbReference type="Pfam" id="PF04927">
    <property type="entry name" value="SMP"/>
    <property type="match status" value="2"/>
</dbReference>
<feature type="domain" description="SMP" evidence="4">
    <location>
        <begin position="145"/>
        <end position="183"/>
    </location>
</feature>
<evidence type="ECO:0000259" key="4">
    <source>
        <dbReference type="Pfam" id="PF04927"/>
    </source>
</evidence>
<dbReference type="InterPro" id="IPR042971">
    <property type="entry name" value="LEA_SMP"/>
</dbReference>
<dbReference type="PANTHER" id="PTHR31174:SF7">
    <property type="entry name" value="LATE EMBRYOGENESIS ABUNDANT PROTEIN 31-RELATED"/>
    <property type="match status" value="1"/>
</dbReference>
<feature type="region of interest" description="Disordered" evidence="3">
    <location>
        <begin position="1"/>
        <end position="42"/>
    </location>
</feature>
<gene>
    <name evidence="5" type="ORF">CB5_LOCUS29496</name>
</gene>
<protein>
    <recommendedName>
        <fullName evidence="4">SMP domain-containing protein</fullName>
    </recommendedName>
</protein>
<keyword evidence="2" id="KW-0677">Repeat</keyword>
<evidence type="ECO:0000256" key="3">
    <source>
        <dbReference type="SAM" id="MobiDB-lite"/>
    </source>
</evidence>
<evidence type="ECO:0000256" key="1">
    <source>
        <dbReference type="ARBA" id="ARBA00010733"/>
    </source>
</evidence>
<dbReference type="InterPro" id="IPR007011">
    <property type="entry name" value="LEA_SMP_dom"/>
</dbReference>
<evidence type="ECO:0000313" key="5">
    <source>
        <dbReference type="EMBL" id="CAD1846285.1"/>
    </source>
</evidence>
<dbReference type="PANTHER" id="PTHR31174">
    <property type="entry name" value="SEED MATURATION FAMILY PROTEIN"/>
    <property type="match status" value="1"/>
</dbReference>
<dbReference type="EMBL" id="CAJEUB010000013">
    <property type="protein sequence ID" value="CAD1846285.1"/>
    <property type="molecule type" value="Genomic_DNA"/>
</dbReference>
<dbReference type="AlphaFoldDB" id="A0A6V7QU61"/>
<proteinExistence type="inferred from homology"/>
<reference evidence="5" key="1">
    <citation type="submission" date="2020-07" db="EMBL/GenBank/DDBJ databases">
        <authorList>
            <person name="Lin J."/>
        </authorList>
    </citation>
    <scope>NUCLEOTIDE SEQUENCE</scope>
</reference>
<name>A0A6V7QU61_ANACO</name>
<sequence length="190" mass="19722">MQTPRTPCWATPRRAAPLPSCSRPPRATSAPASSPTTGPAISPATTVAETRVPCGRIVTEFVAGQAVGQYVSRENPGGVPEGAKITFGEALEAAVLTAGDKPVEQSDAAAIQATGMNVMMPGSIAAQAQAAANANAWMTRDEDKTKLRDVLSEATTKLLANKPAERDDAVEVSGAEVRNKPDMASSYTMI</sequence>
<organism evidence="5">
    <name type="scientific">Ananas comosus var. bracteatus</name>
    <name type="common">red pineapple</name>
    <dbReference type="NCBI Taxonomy" id="296719"/>
    <lineage>
        <taxon>Eukaryota</taxon>
        <taxon>Viridiplantae</taxon>
        <taxon>Streptophyta</taxon>
        <taxon>Embryophyta</taxon>
        <taxon>Tracheophyta</taxon>
        <taxon>Spermatophyta</taxon>
        <taxon>Magnoliopsida</taxon>
        <taxon>Liliopsida</taxon>
        <taxon>Poales</taxon>
        <taxon>Bromeliaceae</taxon>
        <taxon>Bromelioideae</taxon>
        <taxon>Ananas</taxon>
    </lineage>
</organism>